<accession>A0ABN0ZKQ3</accession>
<protein>
    <submittedName>
        <fullName evidence="1">Uncharacterized protein</fullName>
    </submittedName>
</protein>
<evidence type="ECO:0000313" key="1">
    <source>
        <dbReference type="EMBL" id="GAA0451156.1"/>
    </source>
</evidence>
<dbReference type="EMBL" id="BAAAHB010000008">
    <property type="protein sequence ID" value="GAA0451156.1"/>
    <property type="molecule type" value="Genomic_DNA"/>
</dbReference>
<sequence length="158" mass="16857">MGDLHEPPVCRSCGATGGTVCDRGLPSGPLCDPCFAEEVLTTDERQAIEEGATALAPPAPPSCLRCGTPRDRCETGYGHYLLLEPGPALPVAVVPVGHRWFIAGDGRAVNWTGARPLARHCRVAHRHVCGHRPHPELLAPVFTALWLHNRAVAGLPLD</sequence>
<reference evidence="1 2" key="1">
    <citation type="journal article" date="2019" name="Int. J. Syst. Evol. Microbiol.">
        <title>The Global Catalogue of Microorganisms (GCM) 10K type strain sequencing project: providing services to taxonomists for standard genome sequencing and annotation.</title>
        <authorList>
            <consortium name="The Broad Institute Genomics Platform"/>
            <consortium name="The Broad Institute Genome Sequencing Center for Infectious Disease"/>
            <person name="Wu L."/>
            <person name="Ma J."/>
        </authorList>
    </citation>
    <scope>NUCLEOTIDE SEQUENCE [LARGE SCALE GENOMIC DNA]</scope>
    <source>
        <strain evidence="1 2">JCM 10649</strain>
    </source>
</reference>
<dbReference type="Pfam" id="PF19561">
    <property type="entry name" value="DUF6083"/>
    <property type="match status" value="1"/>
</dbReference>
<dbReference type="InterPro" id="IPR045729">
    <property type="entry name" value="DUF6083"/>
</dbReference>
<name>A0ABN0ZKQ3_9ACTN</name>
<gene>
    <name evidence="1" type="ORF">GCM10009544_12440</name>
</gene>
<dbReference type="Proteomes" id="UP001499895">
    <property type="component" value="Unassembled WGS sequence"/>
</dbReference>
<organism evidence="1 2">
    <name type="scientific">Streptomyces stramineus</name>
    <dbReference type="NCBI Taxonomy" id="173861"/>
    <lineage>
        <taxon>Bacteria</taxon>
        <taxon>Bacillati</taxon>
        <taxon>Actinomycetota</taxon>
        <taxon>Actinomycetes</taxon>
        <taxon>Kitasatosporales</taxon>
        <taxon>Streptomycetaceae</taxon>
        <taxon>Streptomyces</taxon>
    </lineage>
</organism>
<evidence type="ECO:0000313" key="2">
    <source>
        <dbReference type="Proteomes" id="UP001499895"/>
    </source>
</evidence>
<comment type="caution">
    <text evidence="1">The sequence shown here is derived from an EMBL/GenBank/DDBJ whole genome shotgun (WGS) entry which is preliminary data.</text>
</comment>
<proteinExistence type="predicted"/>
<dbReference type="RefSeq" id="WP_344086851.1">
    <property type="nucleotide sequence ID" value="NZ_BAAAHB010000008.1"/>
</dbReference>
<keyword evidence="2" id="KW-1185">Reference proteome</keyword>